<reference evidence="1 2" key="2">
    <citation type="journal article" date="2012" name="J. Bacteriol.">
        <title>Whole-Genome Sequences of Borrelia bissettii, Borrelia valaisiana, and Borrelia spielmanii.</title>
        <authorList>
            <person name="Schutzer S.E."/>
            <person name="Fraser-Liggett C.M."/>
            <person name="Qiu W.G."/>
            <person name="Kraiczy P."/>
            <person name="Mongodin E.F."/>
            <person name="Dunn J.J."/>
            <person name="Luft B.J."/>
            <person name="Casjens S.R."/>
        </authorList>
    </citation>
    <scope>NUCLEOTIDE SEQUENCE [LARGE SCALE GENOMIC DNA]</scope>
    <source>
        <strain evidence="1 2">DN127</strain>
    </source>
</reference>
<keyword evidence="2" id="KW-1185">Reference proteome</keyword>
<dbReference type="Proteomes" id="UP000001634">
    <property type="component" value="Plasmid lp28-7"/>
</dbReference>
<geneLocation type="plasmid" evidence="1 2">
    <name>lp28-7</name>
</geneLocation>
<proteinExistence type="predicted"/>
<dbReference type="NCBIfam" id="NF033726">
    <property type="entry name" value="borfam52"/>
    <property type="match status" value="1"/>
</dbReference>
<accession>G0AP96</accession>
<dbReference type="KEGG" id="bbs:BbiDN127_AA0009"/>
<dbReference type="HOGENOM" id="CLU_169470_0_0_12"/>
<evidence type="ECO:0000313" key="1">
    <source>
        <dbReference type="EMBL" id="AEL19522.1"/>
    </source>
</evidence>
<organism evidence="1 2">
    <name type="scientific">Borrelia bissettiae (strain DSM 17990 / CIP 109136 / DN127)</name>
    <name type="common">Borreliella bissettiae</name>
    <dbReference type="NCBI Taxonomy" id="521010"/>
    <lineage>
        <taxon>Bacteria</taxon>
        <taxon>Pseudomonadati</taxon>
        <taxon>Spirochaetota</taxon>
        <taxon>Spirochaetia</taxon>
        <taxon>Spirochaetales</taxon>
        <taxon>Borreliaceae</taxon>
        <taxon>Borreliella</taxon>
    </lineage>
</organism>
<keyword evidence="1" id="KW-0614">Plasmid</keyword>
<dbReference type="EMBL" id="CP002760">
    <property type="protein sequence ID" value="AEL19522.1"/>
    <property type="molecule type" value="Genomic_DNA"/>
</dbReference>
<name>G0AP96_BORBD</name>
<dbReference type="AlphaFoldDB" id="G0AP96"/>
<protein>
    <submittedName>
        <fullName evidence="1">Outer membrane protein</fullName>
    </submittedName>
</protein>
<gene>
    <name evidence="1" type="ordered locus">BbiDN127_AA0009</name>
</gene>
<reference key="1">
    <citation type="submission" date="2011-06" db="EMBL/GenBank/DDBJ databases">
        <authorList>
            <person name="Mongodin E.F."/>
            <person name="Casjens S.R."/>
            <person name="Fraser-Liggett C.M."/>
            <person name="Qiu W.-G."/>
            <person name="Dunn J.J."/>
            <person name="Luft B.J."/>
            <person name="Schutzer S.E."/>
        </authorList>
    </citation>
    <scope>NUCLEOTIDE SEQUENCE</scope>
    <source>
        <strain>DN127</strain>
    </source>
</reference>
<evidence type="ECO:0000313" key="2">
    <source>
        <dbReference type="Proteomes" id="UP000001634"/>
    </source>
</evidence>
<sequence>MRADDIITEGKFSNLKLDASEHRLLDNIEKTIYNLKYGSYPEIPPLPDYNEGHFDKFFLDLGSERSRELIRLFGKVKNDHNNNFKIKCIFCIHA</sequence>